<dbReference type="Proteomes" id="UP000245207">
    <property type="component" value="Unassembled WGS sequence"/>
</dbReference>
<keyword evidence="2" id="KW-1185">Reference proteome</keyword>
<gene>
    <name evidence="1" type="ORF">CTI12_AA556770</name>
</gene>
<dbReference type="AlphaFoldDB" id="A0A2U1KWH4"/>
<comment type="caution">
    <text evidence="1">The sequence shown here is derived from an EMBL/GenBank/DDBJ whole genome shotgun (WGS) entry which is preliminary data.</text>
</comment>
<dbReference type="OrthoDB" id="1744024at2759"/>
<dbReference type="EMBL" id="PKPP01013338">
    <property type="protein sequence ID" value="PWA41070.1"/>
    <property type="molecule type" value="Genomic_DNA"/>
</dbReference>
<evidence type="ECO:0000313" key="2">
    <source>
        <dbReference type="Proteomes" id="UP000245207"/>
    </source>
</evidence>
<evidence type="ECO:0000313" key="1">
    <source>
        <dbReference type="EMBL" id="PWA41070.1"/>
    </source>
</evidence>
<organism evidence="1 2">
    <name type="scientific">Artemisia annua</name>
    <name type="common">Sweet wormwood</name>
    <dbReference type="NCBI Taxonomy" id="35608"/>
    <lineage>
        <taxon>Eukaryota</taxon>
        <taxon>Viridiplantae</taxon>
        <taxon>Streptophyta</taxon>
        <taxon>Embryophyta</taxon>
        <taxon>Tracheophyta</taxon>
        <taxon>Spermatophyta</taxon>
        <taxon>Magnoliopsida</taxon>
        <taxon>eudicotyledons</taxon>
        <taxon>Gunneridae</taxon>
        <taxon>Pentapetalae</taxon>
        <taxon>asterids</taxon>
        <taxon>campanulids</taxon>
        <taxon>Asterales</taxon>
        <taxon>Asteraceae</taxon>
        <taxon>Asteroideae</taxon>
        <taxon>Anthemideae</taxon>
        <taxon>Artemisiinae</taxon>
        <taxon>Artemisia</taxon>
    </lineage>
</organism>
<reference evidence="1 2" key="1">
    <citation type="journal article" date="2018" name="Mol. Plant">
        <title>The genome of Artemisia annua provides insight into the evolution of Asteraceae family and artemisinin biosynthesis.</title>
        <authorList>
            <person name="Shen Q."/>
            <person name="Zhang L."/>
            <person name="Liao Z."/>
            <person name="Wang S."/>
            <person name="Yan T."/>
            <person name="Shi P."/>
            <person name="Liu M."/>
            <person name="Fu X."/>
            <person name="Pan Q."/>
            <person name="Wang Y."/>
            <person name="Lv Z."/>
            <person name="Lu X."/>
            <person name="Zhang F."/>
            <person name="Jiang W."/>
            <person name="Ma Y."/>
            <person name="Chen M."/>
            <person name="Hao X."/>
            <person name="Li L."/>
            <person name="Tang Y."/>
            <person name="Lv G."/>
            <person name="Zhou Y."/>
            <person name="Sun X."/>
            <person name="Brodelius P.E."/>
            <person name="Rose J.K.C."/>
            <person name="Tang K."/>
        </authorList>
    </citation>
    <scope>NUCLEOTIDE SEQUENCE [LARGE SCALE GENOMIC DNA]</scope>
    <source>
        <strain evidence="2">cv. Huhao1</strain>
        <tissue evidence="1">Leaf</tissue>
    </source>
</reference>
<sequence length="132" mass="14086">MAGTKGNKSAIPRLSPSAISAICWAAKAGSHELKVENIAPAIAVPVKVILACAEVVSDLGSVWRVRREMGLFGSGFDGLLDVMHLALSMAIVVDSVAAIVICDGDEDWNFFWSQIRCMVCENGHIGSENQWG</sequence>
<protein>
    <submittedName>
        <fullName evidence="1">Uncharacterized protein</fullName>
    </submittedName>
</protein>
<name>A0A2U1KWH4_ARTAN</name>
<accession>A0A2U1KWH4</accession>
<proteinExistence type="predicted"/>